<proteinExistence type="predicted"/>
<feature type="non-terminal residue" evidence="2">
    <location>
        <position position="370"/>
    </location>
</feature>
<reference evidence="2 3" key="1">
    <citation type="submission" date="2023-05" db="EMBL/GenBank/DDBJ databases">
        <title>Novel species of genus Flectobacillus isolated from stream in China.</title>
        <authorList>
            <person name="Lu H."/>
        </authorList>
    </citation>
    <scope>NUCLEOTIDE SEQUENCE [LARGE SCALE GENOMIC DNA]</scope>
    <source>
        <strain evidence="2 3">KCTC 42575</strain>
    </source>
</reference>
<dbReference type="Proteomes" id="UP001236507">
    <property type="component" value="Unassembled WGS sequence"/>
</dbReference>
<name>A0ABT6YGH1_9BACT</name>
<protein>
    <submittedName>
        <fullName evidence="2">Uncharacterized protein</fullName>
    </submittedName>
</protein>
<evidence type="ECO:0000313" key="3">
    <source>
        <dbReference type="Proteomes" id="UP001236507"/>
    </source>
</evidence>
<sequence length="370" mass="38586">MKRANTIFTRVVLSVLSIISLSATVSFSNIESTVGSNVKRFNKRALPSSIRPTVNILPSLTCTSASSGSILTATVTGNNLAYTTIFVLTDALGNIVSSNNVGSFIAPIVSSLTTYQIYAINYDANAISLPNFSLGTQINSIGGSCVATSQPKCFEISPPVCTSINTVTLGSNLTATISGNNTSPEYTTQFVLVDGNGKILSAPSYTPSFTPTSVGTYKIYAINYSGIINNLTIGKNITTDVNGACFAISAPKCFQVVVVDLDGDGDPDNTDPAPTDGCVWGPNQVLSSTTTAWRNSDCDGDGVTNYKEVTGTDNNPATTADNTNPLDGCSYNAVDQVLSNTSAAWKLLDCDKDGNPNGTDPNPKTPTAVA</sequence>
<dbReference type="RefSeq" id="WP_283346890.1">
    <property type="nucleotide sequence ID" value="NZ_JASHIF010000037.1"/>
</dbReference>
<accession>A0ABT6YGH1</accession>
<comment type="caution">
    <text evidence="2">The sequence shown here is derived from an EMBL/GenBank/DDBJ whole genome shotgun (WGS) entry which is preliminary data.</text>
</comment>
<keyword evidence="3" id="KW-1185">Reference proteome</keyword>
<organism evidence="2 3">
    <name type="scientific">Flectobacillus roseus</name>
    <dbReference type="NCBI Taxonomy" id="502259"/>
    <lineage>
        <taxon>Bacteria</taxon>
        <taxon>Pseudomonadati</taxon>
        <taxon>Bacteroidota</taxon>
        <taxon>Cytophagia</taxon>
        <taxon>Cytophagales</taxon>
        <taxon>Flectobacillaceae</taxon>
        <taxon>Flectobacillus</taxon>
    </lineage>
</organism>
<feature type="signal peptide" evidence="1">
    <location>
        <begin position="1"/>
        <end position="28"/>
    </location>
</feature>
<keyword evidence="1" id="KW-0732">Signal</keyword>
<evidence type="ECO:0000313" key="2">
    <source>
        <dbReference type="EMBL" id="MDI9862665.1"/>
    </source>
</evidence>
<dbReference type="EMBL" id="JASHIF010000037">
    <property type="protein sequence ID" value="MDI9862665.1"/>
    <property type="molecule type" value="Genomic_DNA"/>
</dbReference>
<feature type="chain" id="PRO_5045644127" evidence="1">
    <location>
        <begin position="29"/>
        <end position="370"/>
    </location>
</feature>
<gene>
    <name evidence="2" type="ORF">QM524_25805</name>
</gene>
<evidence type="ECO:0000256" key="1">
    <source>
        <dbReference type="SAM" id="SignalP"/>
    </source>
</evidence>